<dbReference type="EMBL" id="FNEH01000001">
    <property type="protein sequence ID" value="SDI07901.1"/>
    <property type="molecule type" value="Genomic_DNA"/>
</dbReference>
<evidence type="ECO:0000313" key="21">
    <source>
        <dbReference type="Proteomes" id="UP000324896"/>
    </source>
</evidence>
<dbReference type="OrthoDB" id="9804325at2"/>
<dbReference type="InterPro" id="IPR033454">
    <property type="entry name" value="RecG_wedge"/>
</dbReference>
<dbReference type="NCBIfam" id="NF008165">
    <property type="entry name" value="PRK10917.1-3"/>
    <property type="match status" value="1"/>
</dbReference>
<evidence type="ECO:0000256" key="13">
    <source>
        <dbReference type="ARBA" id="ARBA00034808"/>
    </source>
</evidence>
<dbReference type="NCBIfam" id="TIGR00643">
    <property type="entry name" value="recG"/>
    <property type="match status" value="1"/>
</dbReference>
<feature type="domain" description="Helicase ATP-binding" evidence="16">
    <location>
        <begin position="280"/>
        <end position="441"/>
    </location>
</feature>
<protein>
    <recommendedName>
        <fullName evidence="2 15">ATP-dependent DNA helicase RecG</fullName>
        <ecNumber evidence="13 15">5.6.2.4</ecNumber>
    </recommendedName>
</protein>
<dbReference type="Gene3D" id="3.40.50.300">
    <property type="entry name" value="P-loop containing nucleotide triphosphate hydrolases"/>
    <property type="match status" value="2"/>
</dbReference>
<dbReference type="Pfam" id="PF17191">
    <property type="entry name" value="RecG_wedge"/>
    <property type="match status" value="1"/>
</dbReference>
<evidence type="ECO:0000259" key="16">
    <source>
        <dbReference type="PROSITE" id="PS51192"/>
    </source>
</evidence>
<dbReference type="Proteomes" id="UP000324896">
    <property type="component" value="Unassembled WGS sequence"/>
</dbReference>
<dbReference type="NCBIfam" id="NF008168">
    <property type="entry name" value="PRK10917.2-2"/>
    <property type="match status" value="1"/>
</dbReference>
<keyword evidence="6 15" id="KW-0347">Helicase</keyword>
<dbReference type="EC" id="5.6.2.4" evidence="13 15"/>
<dbReference type="Pfam" id="PF00270">
    <property type="entry name" value="DEAD"/>
    <property type="match status" value="1"/>
</dbReference>
<dbReference type="CDD" id="cd17992">
    <property type="entry name" value="DEXHc_RecG"/>
    <property type="match status" value="1"/>
</dbReference>
<reference evidence="19 20" key="2">
    <citation type="submission" date="2016-10" db="EMBL/GenBank/DDBJ databases">
        <authorList>
            <person name="de Groot N.N."/>
        </authorList>
    </citation>
    <scope>NUCLEOTIDE SEQUENCE [LARGE SCALE GENOMIC DNA]</scope>
    <source>
        <strain evidence="19 20">WG7</strain>
    </source>
</reference>
<evidence type="ECO:0000256" key="14">
    <source>
        <dbReference type="ARBA" id="ARBA00048988"/>
    </source>
</evidence>
<dbReference type="PANTHER" id="PTHR47964">
    <property type="entry name" value="ATP-DEPENDENT DNA HELICASE HOMOLOG RECG, CHLOROPLASTIC"/>
    <property type="match status" value="1"/>
</dbReference>
<dbReference type="GO" id="GO:0005524">
    <property type="term" value="F:ATP binding"/>
    <property type="evidence" value="ECO:0007669"/>
    <property type="project" value="UniProtKB-KW"/>
</dbReference>
<evidence type="ECO:0000313" key="20">
    <source>
        <dbReference type="Proteomes" id="UP000198945"/>
    </source>
</evidence>
<comment type="similarity">
    <text evidence="1 15">Belongs to the helicase family. RecG subfamily.</text>
</comment>
<dbReference type="InterPro" id="IPR001650">
    <property type="entry name" value="Helicase_C-like"/>
</dbReference>
<dbReference type="PROSITE" id="PS51192">
    <property type="entry name" value="HELICASE_ATP_BIND_1"/>
    <property type="match status" value="1"/>
</dbReference>
<evidence type="ECO:0000256" key="5">
    <source>
        <dbReference type="ARBA" id="ARBA00022801"/>
    </source>
</evidence>
<dbReference type="Proteomes" id="UP000198945">
    <property type="component" value="Unassembled WGS sequence"/>
</dbReference>
<name>A0A1G6HQ73_9FIRM</name>
<dbReference type="Gene3D" id="2.40.50.140">
    <property type="entry name" value="Nucleic acid-binding proteins"/>
    <property type="match status" value="1"/>
</dbReference>
<evidence type="ECO:0000256" key="8">
    <source>
        <dbReference type="ARBA" id="ARBA00023125"/>
    </source>
</evidence>
<dbReference type="STRING" id="54121.SAMN04515653_104139"/>
<evidence type="ECO:0000256" key="7">
    <source>
        <dbReference type="ARBA" id="ARBA00022840"/>
    </source>
</evidence>
<dbReference type="InterPro" id="IPR014001">
    <property type="entry name" value="Helicase_ATP-bd"/>
</dbReference>
<dbReference type="InterPro" id="IPR004609">
    <property type="entry name" value="ATP-dep_DNA_helicase_RecG"/>
</dbReference>
<keyword evidence="11" id="KW-0413">Isomerase</keyword>
<keyword evidence="3 15" id="KW-0547">Nucleotide-binding</keyword>
<proteinExistence type="inferred from homology"/>
<dbReference type="SMART" id="SM00487">
    <property type="entry name" value="DEXDc"/>
    <property type="match status" value="1"/>
</dbReference>
<dbReference type="GO" id="GO:0003677">
    <property type="term" value="F:DNA binding"/>
    <property type="evidence" value="ECO:0007669"/>
    <property type="project" value="UniProtKB-KW"/>
</dbReference>
<evidence type="ECO:0000256" key="12">
    <source>
        <dbReference type="ARBA" id="ARBA00034617"/>
    </source>
</evidence>
<dbReference type="InterPro" id="IPR012340">
    <property type="entry name" value="NA-bd_OB-fold"/>
</dbReference>
<evidence type="ECO:0000256" key="11">
    <source>
        <dbReference type="ARBA" id="ARBA00023235"/>
    </source>
</evidence>
<dbReference type="InterPro" id="IPR045562">
    <property type="entry name" value="RecG_dom3_C"/>
</dbReference>
<keyword evidence="5 15" id="KW-0378">Hydrolase</keyword>
<dbReference type="SUPFAM" id="SSF52540">
    <property type="entry name" value="P-loop containing nucleoside triphosphate hydrolases"/>
    <property type="match status" value="2"/>
</dbReference>
<comment type="function">
    <text evidence="15">Plays a critical role in recombination and DNA repair. Helps process Holliday junction intermediates to mature products by catalyzing branch migration. Has replication fork regression activity, unwinds stalled or blocked replication forks to make a HJ that can be resolved. Has a DNA unwinding activity characteristic of a DNA helicase with 3'-5' polarity.</text>
</comment>
<dbReference type="InterPro" id="IPR011545">
    <property type="entry name" value="DEAD/DEAH_box_helicase_dom"/>
</dbReference>
<dbReference type="SUPFAM" id="SSF50249">
    <property type="entry name" value="Nucleic acid-binding proteins"/>
    <property type="match status" value="1"/>
</dbReference>
<evidence type="ECO:0000256" key="2">
    <source>
        <dbReference type="ARBA" id="ARBA00017846"/>
    </source>
</evidence>
<dbReference type="GO" id="GO:0016787">
    <property type="term" value="F:hydrolase activity"/>
    <property type="evidence" value="ECO:0007669"/>
    <property type="project" value="UniProtKB-KW"/>
</dbReference>
<evidence type="ECO:0000256" key="10">
    <source>
        <dbReference type="ARBA" id="ARBA00023204"/>
    </source>
</evidence>
<comment type="catalytic activity">
    <reaction evidence="12 15">
        <text>Couples ATP hydrolysis with the unwinding of duplex DNA by translocating in the 3'-5' direction.</text>
        <dbReference type="EC" id="5.6.2.4"/>
    </reaction>
</comment>
<keyword evidence="7 15" id="KW-0067">ATP-binding</keyword>
<feature type="domain" description="Helicase C-terminal" evidence="17">
    <location>
        <begin position="460"/>
        <end position="626"/>
    </location>
</feature>
<evidence type="ECO:0000313" key="18">
    <source>
        <dbReference type="EMBL" id="SDB96293.1"/>
    </source>
</evidence>
<evidence type="ECO:0000256" key="15">
    <source>
        <dbReference type="RuleBase" id="RU363016"/>
    </source>
</evidence>
<dbReference type="InterPro" id="IPR047112">
    <property type="entry name" value="RecG/Mfd"/>
</dbReference>
<reference evidence="18 21" key="1">
    <citation type="submission" date="2016-10" db="EMBL/GenBank/DDBJ databases">
        <authorList>
            <person name="Varghese N."/>
            <person name="Submissions S."/>
        </authorList>
    </citation>
    <scope>NUCLEOTIDE SEQUENCE [LARGE SCALE GENOMIC DNA]</scope>
    <source>
        <strain evidence="18 21">WG10</strain>
    </source>
</reference>
<evidence type="ECO:0000256" key="9">
    <source>
        <dbReference type="ARBA" id="ARBA00023172"/>
    </source>
</evidence>
<evidence type="ECO:0000256" key="1">
    <source>
        <dbReference type="ARBA" id="ARBA00007504"/>
    </source>
</evidence>
<keyword evidence="8" id="KW-0238">DNA-binding</keyword>
<evidence type="ECO:0000256" key="4">
    <source>
        <dbReference type="ARBA" id="ARBA00022763"/>
    </source>
</evidence>
<dbReference type="GO" id="GO:0043138">
    <property type="term" value="F:3'-5' DNA helicase activity"/>
    <property type="evidence" value="ECO:0007669"/>
    <property type="project" value="UniProtKB-EC"/>
</dbReference>
<dbReference type="AlphaFoldDB" id="A0A1G6HQ73"/>
<keyword evidence="9 15" id="KW-0233">DNA recombination</keyword>
<dbReference type="Pfam" id="PF19833">
    <property type="entry name" value="RecG_dom3_C"/>
    <property type="match status" value="1"/>
</dbReference>
<sequence>MKLKLSDKVQFIKGVGPRWAERLSKLEIKTVKDLLYYFPREYEDRSQISQIKYTAVGEKANFKVEVLKIDYQRIRNNLDLLRVSFSDGSGVVNGIWYNQSYLREQFNKGDKYLISGKISEKNWRKYNRKEINNPVYEKLDSEASVLNTGRIVPVYSLTEGLTQRRLRRIIANALKSHAPLLKDQLPQFILKKYSFLNLKTSILGMHFPKNEKHQKYSRRRLAFEEFFYLQLYALEEKKKYNDLKGIKHQFIKAENRKFLEKLDFDLTSAQNRVWSEIRKDMESPQTMSRLLQGDVGSGKTVVAALALLETMANGYQGVFMAPTEILAEQHYLNFKELLSEFNYNIELLTGSVKQAERKDIEAKIEKGNSDLIIGTHALFQESLNYDNPGLIVIDEQHRFGVEQRHSLKEKGDNPDLLIMTATPIPRSMAMLIYGDLDLSVIDEMPPGRKKIATFWRRENRRKQIYQFLKEKVNTGRQAYIVCPLIEKSEEMPKLISAEELYQDLNSGFFADYNLALLHSSIAADEKKEIMEKFRDGGVDILIATTVIEVGVDVSNASIMIIENAERFGLAQLHQLRGRVGRGKHQSYCILISDPSGEDSAHRLEIMCKSNNGFLIAEEDLKMRGPGEFFGTKQHGIDDLKAASLIDDQNLLVKARDEAALIVKNKNWQQEYKNLAEIISQIELKI</sequence>
<gene>
    <name evidence="18" type="ORF">SAMN04488597_10177</name>
    <name evidence="19" type="ORF">SAMN04515654_101197</name>
</gene>
<dbReference type="GO" id="GO:0006281">
    <property type="term" value="P:DNA repair"/>
    <property type="evidence" value="ECO:0007669"/>
    <property type="project" value="UniProtKB-UniRule"/>
</dbReference>
<dbReference type="PROSITE" id="PS51194">
    <property type="entry name" value="HELICASE_CTER"/>
    <property type="match status" value="1"/>
</dbReference>
<evidence type="ECO:0000259" key="17">
    <source>
        <dbReference type="PROSITE" id="PS51194"/>
    </source>
</evidence>
<organism evidence="18 21">
    <name type="scientific">Halanaerobium congolense</name>
    <dbReference type="NCBI Taxonomy" id="54121"/>
    <lineage>
        <taxon>Bacteria</taxon>
        <taxon>Bacillati</taxon>
        <taxon>Bacillota</taxon>
        <taxon>Clostridia</taxon>
        <taxon>Halanaerobiales</taxon>
        <taxon>Halanaerobiaceae</taxon>
        <taxon>Halanaerobium</taxon>
    </lineage>
</organism>
<keyword evidence="10 15" id="KW-0234">DNA repair</keyword>
<evidence type="ECO:0000256" key="6">
    <source>
        <dbReference type="ARBA" id="ARBA00022806"/>
    </source>
</evidence>
<dbReference type="PANTHER" id="PTHR47964:SF1">
    <property type="entry name" value="ATP-DEPENDENT DNA HELICASE HOMOLOG RECG, CHLOROPLASTIC"/>
    <property type="match status" value="1"/>
</dbReference>
<dbReference type="RefSeq" id="WP_073156105.1">
    <property type="nucleotide sequence ID" value="NZ_FMYT01000001.1"/>
</dbReference>
<comment type="catalytic activity">
    <reaction evidence="14 15">
        <text>ATP + H2O = ADP + phosphate + H(+)</text>
        <dbReference type="Rhea" id="RHEA:13065"/>
        <dbReference type="ChEBI" id="CHEBI:15377"/>
        <dbReference type="ChEBI" id="CHEBI:15378"/>
        <dbReference type="ChEBI" id="CHEBI:30616"/>
        <dbReference type="ChEBI" id="CHEBI:43474"/>
        <dbReference type="ChEBI" id="CHEBI:456216"/>
        <dbReference type="EC" id="5.6.2.4"/>
    </reaction>
</comment>
<accession>A0A1G6HQ73</accession>
<dbReference type="Pfam" id="PF00271">
    <property type="entry name" value="Helicase_C"/>
    <property type="match status" value="1"/>
</dbReference>
<evidence type="ECO:0000313" key="19">
    <source>
        <dbReference type="EMBL" id="SDI07901.1"/>
    </source>
</evidence>
<dbReference type="CDD" id="cd04488">
    <property type="entry name" value="RecG_wedge_OBF"/>
    <property type="match status" value="1"/>
</dbReference>
<keyword evidence="4 15" id="KW-0227">DNA damage</keyword>
<dbReference type="EMBL" id="FMYT01000001">
    <property type="protein sequence ID" value="SDB96293.1"/>
    <property type="molecule type" value="Genomic_DNA"/>
</dbReference>
<dbReference type="InterPro" id="IPR027417">
    <property type="entry name" value="P-loop_NTPase"/>
</dbReference>
<evidence type="ECO:0000256" key="3">
    <source>
        <dbReference type="ARBA" id="ARBA00022741"/>
    </source>
</evidence>
<dbReference type="SMART" id="SM00490">
    <property type="entry name" value="HELICc"/>
    <property type="match status" value="1"/>
</dbReference>
<dbReference type="GO" id="GO:0006310">
    <property type="term" value="P:DNA recombination"/>
    <property type="evidence" value="ECO:0007669"/>
    <property type="project" value="UniProtKB-UniRule"/>
</dbReference>